<dbReference type="RefSeq" id="WP_331373820.1">
    <property type="nucleotide sequence ID" value="NZ_CP133148.1"/>
</dbReference>
<evidence type="ECO:0000313" key="1">
    <source>
        <dbReference type="EMBL" id="WVT04659.1"/>
    </source>
</evidence>
<dbReference type="EMBL" id="CP133148">
    <property type="protein sequence ID" value="WVT04659.1"/>
    <property type="molecule type" value="Genomic_DNA"/>
</dbReference>
<sequence>MAERSAIEWCDATVNFWWGCTKVSPGCDNCYAEDWNRFRGNGVWGLGAERRKIKGAVALIRRLQRSAANFRAVHGRTLRVFMQSMSDTFDNEVDDAWRAELFAEAEAADHLAIILLTKRGSNVAKMVPAHWLDGGWPKHIGLKFTMTDQIEAERDAERLAKLKKRLGIPWTGVSIEPMLGPINPRRLRVSRDLYFDALTGVYSVNPCRAHRPPAIPEPLPGLDWVIVGGESGKKARPLHPAWASNLRRQCRDTGTAFLFKQWGEWLPASAVDRDDMQCFRKVETIELPADPSPFAVMHLDIMTMYRVGKADAGRLLDSREFLEFPEALR</sequence>
<dbReference type="Proteomes" id="UP001432360">
    <property type="component" value="Chromosome"/>
</dbReference>
<gene>
    <name evidence="1" type="ORF">RB548_04400</name>
</gene>
<organism evidence="1 2">
    <name type="scientific">Sinorhizobium chiapasense</name>
    <dbReference type="NCBI Taxonomy" id="501572"/>
    <lineage>
        <taxon>Bacteria</taxon>
        <taxon>Pseudomonadati</taxon>
        <taxon>Pseudomonadota</taxon>
        <taxon>Alphaproteobacteria</taxon>
        <taxon>Hyphomicrobiales</taxon>
        <taxon>Rhizobiaceae</taxon>
        <taxon>Sinorhizobium/Ensifer group</taxon>
        <taxon>Sinorhizobium</taxon>
    </lineage>
</organism>
<proteinExistence type="predicted"/>
<name>A0ABZ2BGR8_9HYPH</name>
<dbReference type="Pfam" id="PF07505">
    <property type="entry name" value="DUF5131"/>
    <property type="match status" value="1"/>
</dbReference>
<protein>
    <submittedName>
        <fullName evidence="1">DUF5131 family protein</fullName>
    </submittedName>
</protein>
<dbReference type="InterPro" id="IPR011101">
    <property type="entry name" value="DUF5131"/>
</dbReference>
<keyword evidence="2" id="KW-1185">Reference proteome</keyword>
<evidence type="ECO:0000313" key="2">
    <source>
        <dbReference type="Proteomes" id="UP001432360"/>
    </source>
</evidence>
<reference evidence="1" key="1">
    <citation type="submission" date="2023-08" db="EMBL/GenBank/DDBJ databases">
        <title>Complete genome sequence of Sinorhizobium chiapanecum ITTG S70 isolated from Acaciella angustissima nodules in Chiapas-Mexico.</title>
        <authorList>
            <person name="Rincon-Rosales R."/>
            <person name="Rogel M.A."/>
            <person name="Rincon-Medina C.I."/>
            <person name="Guerrero G."/>
            <person name="Manzano-Gomez L.A."/>
            <person name="Lopez-Lopez A."/>
            <person name="Rincon Molina F.A."/>
            <person name="Martinez-Romero E."/>
        </authorList>
    </citation>
    <scope>NUCLEOTIDE SEQUENCE</scope>
    <source>
        <strain evidence="1">ITTG S70</strain>
    </source>
</reference>
<accession>A0ABZ2BGR8</accession>